<dbReference type="AlphaFoldDB" id="A0A1X0RH31"/>
<dbReference type="VEuPathDB" id="FungiDB:BCV72DRAFT_197719"/>
<sequence length="62" mass="7082">RLPLLPAARNAWYRLLHRTIPCKQHLHTLIPSQHHSVSCSFCGCSDETTSHFFCSCPHKVVL</sequence>
<dbReference type="EMBL" id="KV921857">
    <property type="protein sequence ID" value="ORE11337.1"/>
    <property type="molecule type" value="Genomic_DNA"/>
</dbReference>
<feature type="non-terminal residue" evidence="1">
    <location>
        <position position="1"/>
    </location>
</feature>
<dbReference type="Proteomes" id="UP000242414">
    <property type="component" value="Unassembled WGS sequence"/>
</dbReference>
<gene>
    <name evidence="1" type="ORF">BCV72DRAFT_197719</name>
</gene>
<accession>A0A1X0RH31</accession>
<name>A0A1X0RH31_RHIZD</name>
<organism evidence="1">
    <name type="scientific">Rhizopus microsporus var. microsporus</name>
    <dbReference type="NCBI Taxonomy" id="86635"/>
    <lineage>
        <taxon>Eukaryota</taxon>
        <taxon>Fungi</taxon>
        <taxon>Fungi incertae sedis</taxon>
        <taxon>Mucoromycota</taxon>
        <taxon>Mucoromycotina</taxon>
        <taxon>Mucoromycetes</taxon>
        <taxon>Mucorales</taxon>
        <taxon>Mucorineae</taxon>
        <taxon>Rhizopodaceae</taxon>
        <taxon>Rhizopus</taxon>
    </lineage>
</organism>
<protein>
    <submittedName>
        <fullName evidence="1">Uncharacterized protein</fullName>
    </submittedName>
</protein>
<reference evidence="1" key="1">
    <citation type="journal article" date="2016" name="Proc. Natl. Acad. Sci. U.S.A.">
        <title>Lipid metabolic changes in an early divergent fungus govern the establishment of a mutualistic symbiosis with endobacteria.</title>
        <authorList>
            <person name="Lastovetsky O.A."/>
            <person name="Gaspar M.L."/>
            <person name="Mondo S.J."/>
            <person name="LaButti K.M."/>
            <person name="Sandor L."/>
            <person name="Grigoriev I.V."/>
            <person name="Henry S.A."/>
            <person name="Pawlowska T.E."/>
        </authorList>
    </citation>
    <scope>NUCLEOTIDE SEQUENCE [LARGE SCALE GENOMIC DNA]</scope>
    <source>
        <strain evidence="1">ATCC 52814</strain>
    </source>
</reference>
<evidence type="ECO:0000313" key="1">
    <source>
        <dbReference type="EMBL" id="ORE11337.1"/>
    </source>
</evidence>
<dbReference type="OrthoDB" id="2278241at2759"/>
<proteinExistence type="predicted"/>